<organism evidence="1 2">
    <name type="scientific">Puccinia graminis f. sp. tritici</name>
    <dbReference type="NCBI Taxonomy" id="56615"/>
    <lineage>
        <taxon>Eukaryota</taxon>
        <taxon>Fungi</taxon>
        <taxon>Dikarya</taxon>
        <taxon>Basidiomycota</taxon>
        <taxon>Pucciniomycotina</taxon>
        <taxon>Pucciniomycetes</taxon>
        <taxon>Pucciniales</taxon>
        <taxon>Pucciniaceae</taxon>
        <taxon>Puccinia</taxon>
    </lineage>
</organism>
<dbReference type="EMBL" id="VDEP01000305">
    <property type="protein sequence ID" value="KAA1109466.1"/>
    <property type="molecule type" value="Genomic_DNA"/>
</dbReference>
<dbReference type="AlphaFoldDB" id="A0A5B0Q878"/>
<sequence>MEEADQQELLQQLTNNYNQQLTPKIYQTINKTNNNNNPFLTWIHYNQLTKQQQPNINLRRNLLNLCIRTTYSNNHQNNNSLETIGYYRSIQEELNEQLDHSIFFQELKIISIDHYHYYFHHNNHKNHALEQEHQSIINSIHNLYQITNAGKLIIGCQDLVQLLVQLCSRSIAHL</sequence>
<evidence type="ECO:0000313" key="2">
    <source>
        <dbReference type="Proteomes" id="UP000325313"/>
    </source>
</evidence>
<proteinExistence type="predicted"/>
<feature type="non-terminal residue" evidence="1">
    <location>
        <position position="174"/>
    </location>
</feature>
<comment type="caution">
    <text evidence="1">The sequence shown here is derived from an EMBL/GenBank/DDBJ whole genome shotgun (WGS) entry which is preliminary data.</text>
</comment>
<accession>A0A5B0Q878</accession>
<protein>
    <submittedName>
        <fullName evidence="1">Tuberous sclerosis 2-like protein</fullName>
    </submittedName>
</protein>
<gene>
    <name evidence="1" type="primary">TSC2_5</name>
    <name evidence="1" type="ORF">PGTUg99_034099</name>
</gene>
<reference evidence="1 2" key="1">
    <citation type="submission" date="2019-05" db="EMBL/GenBank/DDBJ databases">
        <title>Emergence of the Ug99 lineage of the wheat stem rust pathogen through somatic hybridization.</title>
        <authorList>
            <person name="Li F."/>
            <person name="Upadhyaya N.M."/>
            <person name="Sperschneider J."/>
            <person name="Matny O."/>
            <person name="Nguyen-Phuc H."/>
            <person name="Mago R."/>
            <person name="Raley C."/>
            <person name="Miller M.E."/>
            <person name="Silverstein K.A.T."/>
            <person name="Henningsen E."/>
            <person name="Hirsch C.D."/>
            <person name="Visser B."/>
            <person name="Pretorius Z.A."/>
            <person name="Steffenson B.J."/>
            <person name="Schwessinger B."/>
            <person name="Dodds P.N."/>
            <person name="Figueroa M."/>
        </authorList>
    </citation>
    <scope>NUCLEOTIDE SEQUENCE [LARGE SCALE GENOMIC DNA]</scope>
    <source>
        <strain evidence="1 2">Ug99</strain>
    </source>
</reference>
<dbReference type="Proteomes" id="UP000325313">
    <property type="component" value="Unassembled WGS sequence"/>
</dbReference>
<evidence type="ECO:0000313" key="1">
    <source>
        <dbReference type="EMBL" id="KAA1109466.1"/>
    </source>
</evidence>
<name>A0A5B0Q878_PUCGR</name>